<comment type="caution">
    <text evidence="1">The sequence shown here is derived from an EMBL/GenBank/DDBJ whole genome shotgun (WGS) entry which is preliminary data.</text>
</comment>
<name>A0A3R7N7T7_PENVA</name>
<dbReference type="Gene3D" id="1.10.150.50">
    <property type="entry name" value="Transcription Factor, Ets-1"/>
    <property type="match status" value="1"/>
</dbReference>
<dbReference type="InterPro" id="IPR013761">
    <property type="entry name" value="SAM/pointed_sf"/>
</dbReference>
<accession>A0A3R7N7T7</accession>
<proteinExistence type="predicted"/>
<sequence>MSFGYPAFTDTFVHNPLSFGDFLATGAATSVDTPTSTHHGTSFRSLDVSRWRGQECLEWVTSVCRERGIDRHSVNLTAFRDTTGAVLMNFSLYDFCNFDSVYGSLFYEEFQQMCHTKNT</sequence>
<reference evidence="1 2" key="2">
    <citation type="submission" date="2019-01" db="EMBL/GenBank/DDBJ databases">
        <title>The decoding of complex shrimp genome reveals the adaptation for benthos swimmer, frequently molting mechanism and breeding impact on genome.</title>
        <authorList>
            <person name="Sun Y."/>
            <person name="Gao Y."/>
            <person name="Yu Y."/>
        </authorList>
    </citation>
    <scope>NUCLEOTIDE SEQUENCE [LARGE SCALE GENOMIC DNA]</scope>
    <source>
        <tissue evidence="1">Muscle</tissue>
    </source>
</reference>
<feature type="non-terminal residue" evidence="1">
    <location>
        <position position="119"/>
    </location>
</feature>
<evidence type="ECO:0000313" key="1">
    <source>
        <dbReference type="EMBL" id="ROT79552.1"/>
    </source>
</evidence>
<evidence type="ECO:0000313" key="2">
    <source>
        <dbReference type="Proteomes" id="UP000283509"/>
    </source>
</evidence>
<reference evidence="1 2" key="1">
    <citation type="submission" date="2018-04" db="EMBL/GenBank/DDBJ databases">
        <authorList>
            <person name="Zhang X."/>
            <person name="Yuan J."/>
            <person name="Li F."/>
            <person name="Xiang J."/>
        </authorList>
    </citation>
    <scope>NUCLEOTIDE SEQUENCE [LARGE SCALE GENOMIC DNA]</scope>
    <source>
        <tissue evidence="1">Muscle</tissue>
    </source>
</reference>
<dbReference type="Proteomes" id="UP000283509">
    <property type="component" value="Unassembled WGS sequence"/>
</dbReference>
<keyword evidence="2" id="KW-1185">Reference proteome</keyword>
<dbReference type="AlphaFoldDB" id="A0A3R7N7T7"/>
<protein>
    <submittedName>
        <fullName evidence="1">Uncharacterized protein</fullName>
    </submittedName>
</protein>
<dbReference type="SUPFAM" id="SSF47769">
    <property type="entry name" value="SAM/Pointed domain"/>
    <property type="match status" value="1"/>
</dbReference>
<dbReference type="OrthoDB" id="6356299at2759"/>
<dbReference type="EMBL" id="QCYY01001225">
    <property type="protein sequence ID" value="ROT79552.1"/>
    <property type="molecule type" value="Genomic_DNA"/>
</dbReference>
<gene>
    <name evidence="1" type="ORF">C7M84_001714</name>
</gene>
<organism evidence="1 2">
    <name type="scientific">Penaeus vannamei</name>
    <name type="common">Whiteleg shrimp</name>
    <name type="synonym">Litopenaeus vannamei</name>
    <dbReference type="NCBI Taxonomy" id="6689"/>
    <lineage>
        <taxon>Eukaryota</taxon>
        <taxon>Metazoa</taxon>
        <taxon>Ecdysozoa</taxon>
        <taxon>Arthropoda</taxon>
        <taxon>Crustacea</taxon>
        <taxon>Multicrustacea</taxon>
        <taxon>Malacostraca</taxon>
        <taxon>Eumalacostraca</taxon>
        <taxon>Eucarida</taxon>
        <taxon>Decapoda</taxon>
        <taxon>Dendrobranchiata</taxon>
        <taxon>Penaeoidea</taxon>
        <taxon>Penaeidae</taxon>
        <taxon>Penaeus</taxon>
    </lineage>
</organism>